<protein>
    <recommendedName>
        <fullName evidence="7">WRKY domain-containing protein</fullName>
    </recommendedName>
</protein>
<keyword evidence="5" id="KW-0539">Nucleus</keyword>
<keyword evidence="4" id="KW-0804">Transcription</keyword>
<keyword evidence="2" id="KW-0805">Transcription regulation</keyword>
<dbReference type="SUPFAM" id="SSF118290">
    <property type="entry name" value="WRKY DNA-binding domain"/>
    <property type="match status" value="1"/>
</dbReference>
<dbReference type="GO" id="GO:0003677">
    <property type="term" value="F:DNA binding"/>
    <property type="evidence" value="ECO:0007669"/>
    <property type="project" value="UniProtKB-KW"/>
</dbReference>
<organism evidence="8 9">
    <name type="scientific">Eucalyptus globulus</name>
    <name type="common">Tasmanian blue gum</name>
    <dbReference type="NCBI Taxonomy" id="34317"/>
    <lineage>
        <taxon>Eukaryota</taxon>
        <taxon>Viridiplantae</taxon>
        <taxon>Streptophyta</taxon>
        <taxon>Embryophyta</taxon>
        <taxon>Tracheophyta</taxon>
        <taxon>Spermatophyta</taxon>
        <taxon>Magnoliopsida</taxon>
        <taxon>eudicotyledons</taxon>
        <taxon>Gunneridae</taxon>
        <taxon>Pentapetalae</taxon>
        <taxon>rosids</taxon>
        <taxon>malvids</taxon>
        <taxon>Myrtales</taxon>
        <taxon>Myrtaceae</taxon>
        <taxon>Myrtoideae</taxon>
        <taxon>Eucalypteae</taxon>
        <taxon>Eucalyptus</taxon>
    </lineage>
</organism>
<proteinExistence type="predicted"/>
<gene>
    <name evidence="8" type="ORF">ACJRO7_000719</name>
</gene>
<dbReference type="InterPro" id="IPR036576">
    <property type="entry name" value="WRKY_dom_sf"/>
</dbReference>
<keyword evidence="3" id="KW-0238">DNA-binding</keyword>
<dbReference type="Pfam" id="PF03106">
    <property type="entry name" value="WRKY"/>
    <property type="match status" value="1"/>
</dbReference>
<reference evidence="8 9" key="1">
    <citation type="submission" date="2024-11" db="EMBL/GenBank/DDBJ databases">
        <title>Chromosome-level genome assembly of Eucalyptus globulus Labill. provides insights into its genome evolution.</title>
        <authorList>
            <person name="Li X."/>
        </authorList>
    </citation>
    <scope>NUCLEOTIDE SEQUENCE [LARGE SCALE GENOMIC DNA]</scope>
    <source>
        <strain evidence="8">CL2024</strain>
        <tissue evidence="8">Fresh tender leaves</tissue>
    </source>
</reference>
<dbReference type="EMBL" id="JBJKBG010000001">
    <property type="protein sequence ID" value="KAL3753368.1"/>
    <property type="molecule type" value="Genomic_DNA"/>
</dbReference>
<evidence type="ECO:0000256" key="1">
    <source>
        <dbReference type="ARBA" id="ARBA00004123"/>
    </source>
</evidence>
<dbReference type="GO" id="GO:0005634">
    <property type="term" value="C:nucleus"/>
    <property type="evidence" value="ECO:0007669"/>
    <property type="project" value="UniProtKB-SubCell"/>
</dbReference>
<comment type="caution">
    <text evidence="8">The sequence shown here is derived from an EMBL/GenBank/DDBJ whole genome shotgun (WGS) entry which is preliminary data.</text>
</comment>
<comment type="subcellular location">
    <subcellularLocation>
        <location evidence="1">Nucleus</location>
    </subcellularLocation>
</comment>
<evidence type="ECO:0000256" key="3">
    <source>
        <dbReference type="ARBA" id="ARBA00023125"/>
    </source>
</evidence>
<name>A0ABD3LRU9_EUCGL</name>
<evidence type="ECO:0000256" key="6">
    <source>
        <dbReference type="SAM" id="MobiDB-lite"/>
    </source>
</evidence>
<evidence type="ECO:0000259" key="7">
    <source>
        <dbReference type="Pfam" id="PF03106"/>
    </source>
</evidence>
<evidence type="ECO:0000256" key="2">
    <source>
        <dbReference type="ARBA" id="ARBA00023015"/>
    </source>
</evidence>
<evidence type="ECO:0000313" key="9">
    <source>
        <dbReference type="Proteomes" id="UP001634007"/>
    </source>
</evidence>
<evidence type="ECO:0000313" key="8">
    <source>
        <dbReference type="EMBL" id="KAL3753368.1"/>
    </source>
</evidence>
<evidence type="ECO:0000256" key="5">
    <source>
        <dbReference type="ARBA" id="ARBA00023242"/>
    </source>
</evidence>
<keyword evidence="9" id="KW-1185">Reference proteome</keyword>
<evidence type="ECO:0000256" key="4">
    <source>
        <dbReference type="ARBA" id="ARBA00023163"/>
    </source>
</evidence>
<sequence length="396" mass="44773">MERFAWPENLSSSRKHAIQDLLHDQNPTKKLRDLFDAHSQTGNNTGQPLFAEDLFFNVLRSFGNSISESMSAESDEVLQLPTNACVRSEISEGSESIKPPIPSVFTSMERFAWPQNLSTSRKRMIEEILRAQKSVTTLLDLFSAQSQAGNNIQLPSSAEDLLEDLKESFANSLSLLGMAESDEVSQVPTKSCVRLEDSDEESTSTPVPRQLRGTSNTWTRLDDHEFVYDGYSWRKYAQEAILKSEFPRYFTNNLSIFIIPKNDKLVPMGKFHIMNGTYTKTGTVYPIYENFILKSPSLILNSPSPRGSSVPQSFNTSLIEQDDDNTNPTFFNFLLVNHEQKLPSGHDLNPHGHGHGHDDSRKNNNQSTSLDYYAPHHLIIMLLLRRSKLCPQIKGM</sequence>
<dbReference type="InterPro" id="IPR003657">
    <property type="entry name" value="WRKY_dom"/>
</dbReference>
<dbReference type="Gene3D" id="2.20.25.80">
    <property type="entry name" value="WRKY domain"/>
    <property type="match status" value="1"/>
</dbReference>
<feature type="domain" description="WRKY" evidence="7">
    <location>
        <begin position="229"/>
        <end position="250"/>
    </location>
</feature>
<dbReference type="AlphaFoldDB" id="A0ABD3LRU9"/>
<feature type="region of interest" description="Disordered" evidence="6">
    <location>
        <begin position="344"/>
        <end position="368"/>
    </location>
</feature>
<accession>A0ABD3LRU9</accession>
<dbReference type="Proteomes" id="UP001634007">
    <property type="component" value="Unassembled WGS sequence"/>
</dbReference>